<feature type="compositionally biased region" description="Basic and acidic residues" evidence="1">
    <location>
        <begin position="37"/>
        <end position="49"/>
    </location>
</feature>
<gene>
    <name evidence="2" type="ORF">E2562_025384</name>
</gene>
<reference evidence="2 3" key="1">
    <citation type="submission" date="2019-11" db="EMBL/GenBank/DDBJ databases">
        <title>Whole genome sequence of Oryza granulata.</title>
        <authorList>
            <person name="Li W."/>
        </authorList>
    </citation>
    <scope>NUCLEOTIDE SEQUENCE [LARGE SCALE GENOMIC DNA]</scope>
    <source>
        <strain evidence="3">cv. Menghai</strain>
        <tissue evidence="2">Leaf</tissue>
    </source>
</reference>
<dbReference type="Proteomes" id="UP000479710">
    <property type="component" value="Unassembled WGS sequence"/>
</dbReference>
<feature type="region of interest" description="Disordered" evidence="1">
    <location>
        <begin position="1"/>
        <end position="88"/>
    </location>
</feature>
<evidence type="ECO:0008006" key="4">
    <source>
        <dbReference type="Google" id="ProtNLM"/>
    </source>
</evidence>
<dbReference type="EMBL" id="SPHZ02000006">
    <property type="protein sequence ID" value="KAF0913973.1"/>
    <property type="molecule type" value="Genomic_DNA"/>
</dbReference>
<sequence>MTARGSGWSTAAASGEDGEVVERFGWDDQGATAAGSEEQRVAGREDGARRRAAQRGSKGGELCTVASSPAAGHGTRAEEEWKPRSGSD</sequence>
<organism evidence="2 3">
    <name type="scientific">Oryza meyeriana var. granulata</name>
    <dbReference type="NCBI Taxonomy" id="110450"/>
    <lineage>
        <taxon>Eukaryota</taxon>
        <taxon>Viridiplantae</taxon>
        <taxon>Streptophyta</taxon>
        <taxon>Embryophyta</taxon>
        <taxon>Tracheophyta</taxon>
        <taxon>Spermatophyta</taxon>
        <taxon>Magnoliopsida</taxon>
        <taxon>Liliopsida</taxon>
        <taxon>Poales</taxon>
        <taxon>Poaceae</taxon>
        <taxon>BOP clade</taxon>
        <taxon>Oryzoideae</taxon>
        <taxon>Oryzeae</taxon>
        <taxon>Oryzinae</taxon>
        <taxon>Oryza</taxon>
        <taxon>Oryza meyeriana</taxon>
    </lineage>
</organism>
<evidence type="ECO:0000313" key="3">
    <source>
        <dbReference type="Proteomes" id="UP000479710"/>
    </source>
</evidence>
<dbReference type="AlphaFoldDB" id="A0A6G1DQM3"/>
<comment type="caution">
    <text evidence="2">The sequence shown here is derived from an EMBL/GenBank/DDBJ whole genome shotgun (WGS) entry which is preliminary data.</text>
</comment>
<protein>
    <recommendedName>
        <fullName evidence="4">DUF834 domain-containing protein</fullName>
    </recommendedName>
</protein>
<keyword evidence="3" id="KW-1185">Reference proteome</keyword>
<evidence type="ECO:0000256" key="1">
    <source>
        <dbReference type="SAM" id="MobiDB-lite"/>
    </source>
</evidence>
<name>A0A6G1DQM3_9ORYZ</name>
<evidence type="ECO:0000313" key="2">
    <source>
        <dbReference type="EMBL" id="KAF0913973.1"/>
    </source>
</evidence>
<proteinExistence type="predicted"/>
<feature type="compositionally biased region" description="Basic and acidic residues" evidence="1">
    <location>
        <begin position="75"/>
        <end position="88"/>
    </location>
</feature>
<accession>A0A6G1DQM3</accession>